<dbReference type="Proteomes" id="UP001199816">
    <property type="component" value="Unassembled WGS sequence"/>
</dbReference>
<protein>
    <recommendedName>
        <fullName evidence="3">DUF2750 domain-containing protein</fullName>
    </recommendedName>
</protein>
<dbReference type="RefSeq" id="WP_231008022.1">
    <property type="nucleotide sequence ID" value="NZ_JAJNEC010000007.1"/>
</dbReference>
<reference evidence="1 2" key="1">
    <citation type="submission" date="2021-11" db="EMBL/GenBank/DDBJ databases">
        <title>Genomic of Niabella pedocola.</title>
        <authorList>
            <person name="Wu T."/>
        </authorList>
    </citation>
    <scope>NUCLEOTIDE SEQUENCE [LARGE SCALE GENOMIC DNA]</scope>
    <source>
        <strain evidence="1 2">JCM 31011</strain>
    </source>
</reference>
<accession>A0ABS8PWQ8</accession>
<evidence type="ECO:0000313" key="1">
    <source>
        <dbReference type="EMBL" id="MCD2425508.1"/>
    </source>
</evidence>
<keyword evidence="2" id="KW-1185">Reference proteome</keyword>
<sequence>MDVSKYIENTFILIESELSKRLEQQNFKLSQSEISKDDFGSRYCTWKNFDELTAIRLVWDAKESWFLVEESPFSLNKEPVSWADLVLVPINRSEINQHYLQQLADDILNEIN</sequence>
<evidence type="ECO:0000313" key="2">
    <source>
        <dbReference type="Proteomes" id="UP001199816"/>
    </source>
</evidence>
<dbReference type="EMBL" id="JAJNEC010000007">
    <property type="protein sequence ID" value="MCD2425508.1"/>
    <property type="molecule type" value="Genomic_DNA"/>
</dbReference>
<proteinExistence type="predicted"/>
<gene>
    <name evidence="1" type="ORF">LQ567_22175</name>
</gene>
<comment type="caution">
    <text evidence="1">The sequence shown here is derived from an EMBL/GenBank/DDBJ whole genome shotgun (WGS) entry which is preliminary data.</text>
</comment>
<name>A0ABS8PWQ8_9BACT</name>
<organism evidence="1 2">
    <name type="scientific">Niabella pedocola</name>
    <dbReference type="NCBI Taxonomy" id="1752077"/>
    <lineage>
        <taxon>Bacteria</taxon>
        <taxon>Pseudomonadati</taxon>
        <taxon>Bacteroidota</taxon>
        <taxon>Chitinophagia</taxon>
        <taxon>Chitinophagales</taxon>
        <taxon>Chitinophagaceae</taxon>
        <taxon>Niabella</taxon>
    </lineage>
</organism>
<evidence type="ECO:0008006" key="3">
    <source>
        <dbReference type="Google" id="ProtNLM"/>
    </source>
</evidence>